<dbReference type="CDD" id="cd18139">
    <property type="entry name" value="HLD_clamp_RarA"/>
    <property type="match status" value="1"/>
</dbReference>
<protein>
    <submittedName>
        <fullName evidence="5">Replication-associated recombination protein A</fullName>
    </submittedName>
</protein>
<dbReference type="SUPFAM" id="SSF48019">
    <property type="entry name" value="post-AAA+ oligomerization domain-like"/>
    <property type="match status" value="1"/>
</dbReference>
<dbReference type="Proteomes" id="UP001056429">
    <property type="component" value="Unassembled WGS sequence"/>
</dbReference>
<name>A0A9J6P3C6_9CLOT</name>
<dbReference type="GO" id="GO:0005524">
    <property type="term" value="F:ATP binding"/>
    <property type="evidence" value="ECO:0007669"/>
    <property type="project" value="UniProtKB-KW"/>
</dbReference>
<dbReference type="GO" id="GO:0008047">
    <property type="term" value="F:enzyme activator activity"/>
    <property type="evidence" value="ECO:0007669"/>
    <property type="project" value="TreeGrafter"/>
</dbReference>
<dbReference type="GO" id="GO:0000731">
    <property type="term" value="P:DNA synthesis involved in DNA repair"/>
    <property type="evidence" value="ECO:0007669"/>
    <property type="project" value="TreeGrafter"/>
</dbReference>
<dbReference type="Pfam" id="PF12002">
    <property type="entry name" value="MgsA_C"/>
    <property type="match status" value="1"/>
</dbReference>
<sequence>MMPLADRIRPYSIDEFYGQEHLMGKNKVLRRIMESGNIPNMIFYGPPGVGKTTVANIIAEKSQKKIYKLNASNCSTKDIEKVVKELNSFMGYKGVILYLDEIQNFNKKQQQSLLEYIEDGRITLISSTTENPYFSIYKAILSRSIIFEFKPLQKEDIINGLNRAVNLIKNEDEKFDVTEEALNYISEISSGDMRKSLNILETSYNFKGRGNVVEPEDVEALYQSNMRFDPSGDEHYNILSFLQKSIRGSDENAAIHALARLVKGGDLTSICRRLLVIAAEDIGMAHPQAISVVHSCTSAAKEVGFPEARIILAQAVIYLATLPKSNSAYLAIDSAINDLNTKDCGDIPVYLKDSHYGGAKKLGVKGYKYPHNYENHYVKQQYLPDDIKDTRYYMSQNNKYENALKTYWDKVKK</sequence>
<dbReference type="GO" id="GO:0016887">
    <property type="term" value="F:ATP hydrolysis activity"/>
    <property type="evidence" value="ECO:0007669"/>
    <property type="project" value="InterPro"/>
</dbReference>
<dbReference type="InterPro" id="IPR008921">
    <property type="entry name" value="DNA_pol3_clamp-load_cplx_C"/>
</dbReference>
<dbReference type="EMBL" id="JAGSOJ010000003">
    <property type="protein sequence ID" value="MCM1990860.1"/>
    <property type="molecule type" value="Genomic_DNA"/>
</dbReference>
<dbReference type="FunFam" id="1.20.272.10:FF:000001">
    <property type="entry name" value="Putative AAA family ATPase"/>
    <property type="match status" value="1"/>
</dbReference>
<keyword evidence="3" id="KW-0067">ATP-binding</keyword>
<dbReference type="InterPro" id="IPR021886">
    <property type="entry name" value="MgsA_C"/>
</dbReference>
<keyword evidence="2" id="KW-0547">Nucleotide-binding</keyword>
<dbReference type="RefSeq" id="WP_250860539.1">
    <property type="nucleotide sequence ID" value="NZ_JAGSOJ010000003.1"/>
</dbReference>
<reference evidence="5" key="1">
    <citation type="journal article" date="2021" name="mSystems">
        <title>Bacteria and Archaea Synergistically Convert Glycine Betaine to Biogenic Methane in the Formosa Cold Seep of the South China Sea.</title>
        <authorList>
            <person name="Li L."/>
            <person name="Zhang W."/>
            <person name="Zhang S."/>
            <person name="Song L."/>
            <person name="Sun Q."/>
            <person name="Zhang H."/>
            <person name="Xiang H."/>
            <person name="Dong X."/>
        </authorList>
    </citation>
    <scope>NUCLEOTIDE SEQUENCE</scope>
    <source>
        <strain evidence="5">ZWT</strain>
    </source>
</reference>
<dbReference type="InterPro" id="IPR027417">
    <property type="entry name" value="P-loop_NTPase"/>
</dbReference>
<dbReference type="Pfam" id="PF16193">
    <property type="entry name" value="AAA_assoc_2"/>
    <property type="match status" value="1"/>
</dbReference>
<evidence type="ECO:0000313" key="6">
    <source>
        <dbReference type="Proteomes" id="UP001056429"/>
    </source>
</evidence>
<dbReference type="CDD" id="cd00009">
    <property type="entry name" value="AAA"/>
    <property type="match status" value="1"/>
</dbReference>
<dbReference type="FunFam" id="1.10.3710.10:FF:000003">
    <property type="entry name" value="ATPase, AAA family protein"/>
    <property type="match status" value="1"/>
</dbReference>
<evidence type="ECO:0000259" key="4">
    <source>
        <dbReference type="SMART" id="SM00382"/>
    </source>
</evidence>
<dbReference type="PANTHER" id="PTHR13779">
    <property type="entry name" value="WERNER HELICASE-INTERACTING PROTEIN 1 FAMILY MEMBER"/>
    <property type="match status" value="1"/>
</dbReference>
<comment type="caution">
    <text evidence="5">The sequence shown here is derived from an EMBL/GenBank/DDBJ whole genome shotgun (WGS) entry which is preliminary data.</text>
</comment>
<dbReference type="Pfam" id="PF00004">
    <property type="entry name" value="AAA"/>
    <property type="match status" value="1"/>
</dbReference>
<keyword evidence="6" id="KW-1185">Reference proteome</keyword>
<reference evidence="5" key="2">
    <citation type="submission" date="2021-04" db="EMBL/GenBank/DDBJ databases">
        <authorList>
            <person name="Dong X."/>
        </authorList>
    </citation>
    <scope>NUCLEOTIDE SEQUENCE</scope>
    <source>
        <strain evidence="5">ZWT</strain>
    </source>
</reference>
<dbReference type="InterPro" id="IPR003593">
    <property type="entry name" value="AAA+_ATPase"/>
</dbReference>
<dbReference type="Gene3D" id="1.10.8.60">
    <property type="match status" value="1"/>
</dbReference>
<evidence type="ECO:0000313" key="5">
    <source>
        <dbReference type="EMBL" id="MCM1990860.1"/>
    </source>
</evidence>
<evidence type="ECO:0000256" key="2">
    <source>
        <dbReference type="ARBA" id="ARBA00022741"/>
    </source>
</evidence>
<dbReference type="SMART" id="SM00382">
    <property type="entry name" value="AAA"/>
    <property type="match status" value="1"/>
</dbReference>
<dbReference type="InterPro" id="IPR032423">
    <property type="entry name" value="AAA_assoc_2"/>
</dbReference>
<dbReference type="GO" id="GO:0003677">
    <property type="term" value="F:DNA binding"/>
    <property type="evidence" value="ECO:0007669"/>
    <property type="project" value="InterPro"/>
</dbReference>
<dbReference type="PANTHER" id="PTHR13779:SF7">
    <property type="entry name" value="ATPASE WRNIP1"/>
    <property type="match status" value="1"/>
</dbReference>
<accession>A0A9J6P3C6</accession>
<dbReference type="Gene3D" id="1.20.272.10">
    <property type="match status" value="1"/>
</dbReference>
<dbReference type="AlphaFoldDB" id="A0A9J6P3C6"/>
<dbReference type="InterPro" id="IPR051314">
    <property type="entry name" value="AAA_ATPase_RarA/MGS1/WRNIP1"/>
</dbReference>
<dbReference type="Gene3D" id="3.40.50.300">
    <property type="entry name" value="P-loop containing nucleotide triphosphate hydrolases"/>
    <property type="match status" value="1"/>
</dbReference>
<organism evidence="5 6">
    <name type="scientific">Oceanirhabdus seepicola</name>
    <dbReference type="NCBI Taxonomy" id="2828781"/>
    <lineage>
        <taxon>Bacteria</taxon>
        <taxon>Bacillati</taxon>
        <taxon>Bacillota</taxon>
        <taxon>Clostridia</taxon>
        <taxon>Eubacteriales</taxon>
        <taxon>Clostridiaceae</taxon>
        <taxon>Oceanirhabdus</taxon>
    </lineage>
</organism>
<dbReference type="PRINTS" id="PR00830">
    <property type="entry name" value="ENDOLAPTASE"/>
</dbReference>
<dbReference type="SUPFAM" id="SSF52540">
    <property type="entry name" value="P-loop containing nucleoside triphosphate hydrolases"/>
    <property type="match status" value="1"/>
</dbReference>
<comment type="similarity">
    <text evidence="1">Belongs to the AAA ATPase family. RarA/MGS1/WRNIP1 subfamily.</text>
</comment>
<dbReference type="InterPro" id="IPR003959">
    <property type="entry name" value="ATPase_AAA_core"/>
</dbReference>
<evidence type="ECO:0000256" key="1">
    <source>
        <dbReference type="ARBA" id="ARBA00008959"/>
    </source>
</evidence>
<feature type="domain" description="AAA+ ATPase" evidence="4">
    <location>
        <begin position="37"/>
        <end position="152"/>
    </location>
</feature>
<proteinExistence type="inferred from homology"/>
<gene>
    <name evidence="5" type="ORF">KDK92_14105</name>
</gene>
<dbReference type="GO" id="GO:0017116">
    <property type="term" value="F:single-stranded DNA helicase activity"/>
    <property type="evidence" value="ECO:0007669"/>
    <property type="project" value="TreeGrafter"/>
</dbReference>
<evidence type="ECO:0000256" key="3">
    <source>
        <dbReference type="ARBA" id="ARBA00022840"/>
    </source>
</evidence>
<dbReference type="Gene3D" id="1.10.3710.10">
    <property type="entry name" value="DNA polymerase III clamp loader subunits, C-terminal domain"/>
    <property type="match status" value="1"/>
</dbReference>
<dbReference type="GO" id="GO:0006261">
    <property type="term" value="P:DNA-templated DNA replication"/>
    <property type="evidence" value="ECO:0007669"/>
    <property type="project" value="TreeGrafter"/>
</dbReference>